<organism evidence="11 12">
    <name type="scientific">Pigmentiphaga kullae</name>
    <dbReference type="NCBI Taxonomy" id="151784"/>
    <lineage>
        <taxon>Bacteria</taxon>
        <taxon>Pseudomonadati</taxon>
        <taxon>Pseudomonadota</taxon>
        <taxon>Betaproteobacteria</taxon>
        <taxon>Burkholderiales</taxon>
        <taxon>Alcaligenaceae</taxon>
        <taxon>Pigmentiphaga</taxon>
    </lineage>
</organism>
<feature type="chain" id="PRO_5020245092" evidence="9">
    <location>
        <begin position="32"/>
        <end position="558"/>
    </location>
</feature>
<feature type="signal peptide" evidence="9">
    <location>
        <begin position="1"/>
        <end position="31"/>
    </location>
</feature>
<accession>A0A4Q7NCI3</accession>
<dbReference type="Pfam" id="PF03865">
    <property type="entry name" value="ShlB"/>
    <property type="match status" value="1"/>
</dbReference>
<keyword evidence="5" id="KW-0812">Transmembrane</keyword>
<protein>
    <submittedName>
        <fullName evidence="11">Hemolysin activation/secretion protein</fullName>
    </submittedName>
</protein>
<feature type="domain" description="POTRA" evidence="10">
    <location>
        <begin position="74"/>
        <end position="149"/>
    </location>
</feature>
<keyword evidence="12" id="KW-1185">Reference proteome</keyword>
<dbReference type="GO" id="GO:0098046">
    <property type="term" value="C:type V protein secretion system complex"/>
    <property type="evidence" value="ECO:0007669"/>
    <property type="project" value="TreeGrafter"/>
</dbReference>
<evidence type="ECO:0000256" key="6">
    <source>
        <dbReference type="ARBA" id="ARBA00022927"/>
    </source>
</evidence>
<dbReference type="PANTHER" id="PTHR34597">
    <property type="entry name" value="SLR1661 PROTEIN"/>
    <property type="match status" value="1"/>
</dbReference>
<keyword evidence="8" id="KW-0998">Cell outer membrane</keyword>
<evidence type="ECO:0000256" key="8">
    <source>
        <dbReference type="ARBA" id="ARBA00023237"/>
    </source>
</evidence>
<dbReference type="InterPro" id="IPR051544">
    <property type="entry name" value="TPS_OM_transporter"/>
</dbReference>
<evidence type="ECO:0000256" key="2">
    <source>
        <dbReference type="ARBA" id="ARBA00009055"/>
    </source>
</evidence>
<reference evidence="11 12" key="1">
    <citation type="submission" date="2019-02" db="EMBL/GenBank/DDBJ databases">
        <title>Genomic Encyclopedia of Type Strains, Phase IV (KMG-IV): sequencing the most valuable type-strain genomes for metagenomic binning, comparative biology and taxonomic classification.</title>
        <authorList>
            <person name="Goeker M."/>
        </authorList>
    </citation>
    <scope>NUCLEOTIDE SEQUENCE [LARGE SCALE GENOMIC DNA]</scope>
    <source>
        <strain evidence="11 12">K24</strain>
    </source>
</reference>
<keyword evidence="7" id="KW-0472">Membrane</keyword>
<dbReference type="Gene3D" id="3.10.20.310">
    <property type="entry name" value="membrane protein fhac"/>
    <property type="match status" value="1"/>
</dbReference>
<dbReference type="PANTHER" id="PTHR34597:SF1">
    <property type="entry name" value="HEME_HEMOPEXIN TRANSPORTER PROTEIN HUXB"/>
    <property type="match status" value="1"/>
</dbReference>
<proteinExistence type="inferred from homology"/>
<evidence type="ECO:0000256" key="3">
    <source>
        <dbReference type="ARBA" id="ARBA00022448"/>
    </source>
</evidence>
<evidence type="ECO:0000313" key="12">
    <source>
        <dbReference type="Proteomes" id="UP000292445"/>
    </source>
</evidence>
<dbReference type="InterPro" id="IPR013686">
    <property type="entry name" value="Polypept-transport_assoc_ShlB"/>
</dbReference>
<dbReference type="InterPro" id="IPR005565">
    <property type="entry name" value="Hemolysn_activator_HlyB_C"/>
</dbReference>
<evidence type="ECO:0000256" key="9">
    <source>
        <dbReference type="SAM" id="SignalP"/>
    </source>
</evidence>
<keyword evidence="3" id="KW-0813">Transport</keyword>
<comment type="similarity">
    <text evidence="2">Belongs to the TPS (TC 1.B.20) family.</text>
</comment>
<sequence length="558" mass="59608">MHTSPRHLIIAAALSLAASLVVIMPTSSVRAQQAPDAGRTLQELRPRLPQPVTPPAFKLDAPMVESVAPGGPQVAVTSITIDGNSAIPSEQLQALVADAPGRRYDLAGLKTLADRITDHYRRAGYPFARALVPAQTLDGGALRIQVLEGRYGRVAASGELAGQAQPWLSALRPGQVIGGRELERSIYLLSDLPGIAVDPVMGPGSAVGEGDLDVGVSMARKWGGQASVDNYGNRYTGAGRAGLSLWGNSLFTFGDRATLDALLTTEAMWLGALGYEAPVGTSGLRFDARFAHTRYELGKEFSSLDATGRADIAAAGLSYPLWRAAWGGVTAGLQYQHKTLRDNMEVADSHTKASSDSVPLSLRFDARDTLLAGLGGLTYGQLSWTPGKLHLGPTLMAVDQATARSNGSFHKLNLDVARLQQLPANLNLYARFMAQWANKNLHSSESFGLGGQGGVRAYPLGEGYGDAGWLLQTELRYPIGNVTPYGFFDLGRVKVNQDPWAPGENTRTLSGAGFGLRAILQKAWTVDVSLAWRTHGGKPRSDSRDARPLAWASLAYRF</sequence>
<dbReference type="AlphaFoldDB" id="A0A4Q7NCI3"/>
<keyword evidence="4" id="KW-1134">Transmembrane beta strand</keyword>
<dbReference type="OrthoDB" id="572300at2"/>
<dbReference type="Proteomes" id="UP000292445">
    <property type="component" value="Unassembled WGS sequence"/>
</dbReference>
<evidence type="ECO:0000256" key="4">
    <source>
        <dbReference type="ARBA" id="ARBA00022452"/>
    </source>
</evidence>
<dbReference type="InterPro" id="IPR034746">
    <property type="entry name" value="POTRA"/>
</dbReference>
<dbReference type="EMBL" id="SGXC01000002">
    <property type="protein sequence ID" value="RZS80590.1"/>
    <property type="molecule type" value="Genomic_DNA"/>
</dbReference>
<dbReference type="GO" id="GO:0009279">
    <property type="term" value="C:cell outer membrane"/>
    <property type="evidence" value="ECO:0007669"/>
    <property type="project" value="UniProtKB-SubCell"/>
</dbReference>
<keyword evidence="9" id="KW-0732">Signal</keyword>
<dbReference type="RefSeq" id="WP_130358238.1">
    <property type="nucleotide sequence ID" value="NZ_SGXC01000002.1"/>
</dbReference>
<comment type="caution">
    <text evidence="11">The sequence shown here is derived from an EMBL/GenBank/DDBJ whole genome shotgun (WGS) entry which is preliminary data.</text>
</comment>
<gene>
    <name evidence="11" type="ORF">EV675_3200</name>
</gene>
<evidence type="ECO:0000256" key="1">
    <source>
        <dbReference type="ARBA" id="ARBA00004442"/>
    </source>
</evidence>
<dbReference type="Pfam" id="PF08479">
    <property type="entry name" value="POTRA_2"/>
    <property type="match status" value="1"/>
</dbReference>
<evidence type="ECO:0000313" key="11">
    <source>
        <dbReference type="EMBL" id="RZS80590.1"/>
    </source>
</evidence>
<evidence type="ECO:0000259" key="10">
    <source>
        <dbReference type="PROSITE" id="PS51779"/>
    </source>
</evidence>
<name>A0A4Q7NCI3_9BURK</name>
<dbReference type="Gene3D" id="2.40.160.50">
    <property type="entry name" value="membrane protein fhac: a member of the omp85/tpsb transporter family"/>
    <property type="match status" value="1"/>
</dbReference>
<keyword evidence="6" id="KW-0653">Protein transport</keyword>
<dbReference type="GO" id="GO:0046819">
    <property type="term" value="P:protein secretion by the type V secretion system"/>
    <property type="evidence" value="ECO:0007669"/>
    <property type="project" value="TreeGrafter"/>
</dbReference>
<evidence type="ECO:0000256" key="7">
    <source>
        <dbReference type="ARBA" id="ARBA00023136"/>
    </source>
</evidence>
<evidence type="ECO:0000256" key="5">
    <source>
        <dbReference type="ARBA" id="ARBA00022692"/>
    </source>
</evidence>
<dbReference type="PROSITE" id="PS51779">
    <property type="entry name" value="POTRA"/>
    <property type="match status" value="1"/>
</dbReference>
<comment type="subcellular location">
    <subcellularLocation>
        <location evidence="1">Cell outer membrane</location>
    </subcellularLocation>
</comment>
<dbReference type="GO" id="GO:0008320">
    <property type="term" value="F:protein transmembrane transporter activity"/>
    <property type="evidence" value="ECO:0007669"/>
    <property type="project" value="TreeGrafter"/>
</dbReference>